<accession>A0ABN1PZK4</accession>
<protein>
    <submittedName>
        <fullName evidence="2">Uncharacterized protein</fullName>
    </submittedName>
</protein>
<keyword evidence="3" id="KW-1185">Reference proteome</keyword>
<feature type="compositionally biased region" description="Low complexity" evidence="1">
    <location>
        <begin position="20"/>
        <end position="39"/>
    </location>
</feature>
<name>A0ABN1PZK4_9ACTN</name>
<comment type="caution">
    <text evidence="2">The sequence shown here is derived from an EMBL/GenBank/DDBJ whole genome shotgun (WGS) entry which is preliminary data.</text>
</comment>
<evidence type="ECO:0000313" key="2">
    <source>
        <dbReference type="EMBL" id="GAA0935211.1"/>
    </source>
</evidence>
<sequence>MTEQIKKPAAKSGKSKKANIKATRQAKAAAKAAKQQTTREPVDEP</sequence>
<feature type="region of interest" description="Disordered" evidence="1">
    <location>
        <begin position="1"/>
        <end position="45"/>
    </location>
</feature>
<evidence type="ECO:0000256" key="1">
    <source>
        <dbReference type="SAM" id="MobiDB-lite"/>
    </source>
</evidence>
<dbReference type="RefSeq" id="WP_343951736.1">
    <property type="nucleotide sequence ID" value="NZ_BAAAHQ010000023.1"/>
</dbReference>
<dbReference type="Proteomes" id="UP001501578">
    <property type="component" value="Unassembled WGS sequence"/>
</dbReference>
<proteinExistence type="predicted"/>
<organism evidence="2 3">
    <name type="scientific">Nonomuraea longicatena</name>
    <dbReference type="NCBI Taxonomy" id="83682"/>
    <lineage>
        <taxon>Bacteria</taxon>
        <taxon>Bacillati</taxon>
        <taxon>Actinomycetota</taxon>
        <taxon>Actinomycetes</taxon>
        <taxon>Streptosporangiales</taxon>
        <taxon>Streptosporangiaceae</taxon>
        <taxon>Nonomuraea</taxon>
    </lineage>
</organism>
<dbReference type="EMBL" id="BAAAHQ010000023">
    <property type="protein sequence ID" value="GAA0935211.1"/>
    <property type="molecule type" value="Genomic_DNA"/>
</dbReference>
<gene>
    <name evidence="2" type="ORF">GCM10009560_43130</name>
</gene>
<evidence type="ECO:0000313" key="3">
    <source>
        <dbReference type="Proteomes" id="UP001501578"/>
    </source>
</evidence>
<reference evidence="2 3" key="1">
    <citation type="journal article" date="2019" name="Int. J. Syst. Evol. Microbiol.">
        <title>The Global Catalogue of Microorganisms (GCM) 10K type strain sequencing project: providing services to taxonomists for standard genome sequencing and annotation.</title>
        <authorList>
            <consortium name="The Broad Institute Genomics Platform"/>
            <consortium name="The Broad Institute Genome Sequencing Center for Infectious Disease"/>
            <person name="Wu L."/>
            <person name="Ma J."/>
        </authorList>
    </citation>
    <scope>NUCLEOTIDE SEQUENCE [LARGE SCALE GENOMIC DNA]</scope>
    <source>
        <strain evidence="2 3">JCM 11136</strain>
    </source>
</reference>